<sequence>SFCTESTEREAEQRLQKDWETVSRFYSGNGIQTTKYTLLSFLPRNLFEQFHRLANLYFFFLVILNWFPQVEVFHKEITMLPLGVVLLVIMVKDGTEDWMVRILHPPLKCSQLWNRTLQLLNSMA</sequence>
<feature type="domain" description="P-type ATPase N-terminal" evidence="2">
    <location>
        <begin position="23"/>
        <end position="78"/>
    </location>
</feature>
<dbReference type="PANTHER" id="PTHR24092:SF79">
    <property type="entry name" value="PHOSPHOLIPID-TRANSPORTING ATPASE VB"/>
    <property type="match status" value="1"/>
</dbReference>
<dbReference type="Proteomes" id="UP000694403">
    <property type="component" value="Unplaced"/>
</dbReference>
<dbReference type="PANTHER" id="PTHR24092">
    <property type="entry name" value="PROBABLE PHOSPHOLIPID-TRANSPORTING ATPASE"/>
    <property type="match status" value="1"/>
</dbReference>
<dbReference type="GO" id="GO:0140326">
    <property type="term" value="F:ATPase-coupled intramembrane lipid transporter activity"/>
    <property type="evidence" value="ECO:0007669"/>
    <property type="project" value="TreeGrafter"/>
</dbReference>
<dbReference type="GO" id="GO:0045332">
    <property type="term" value="P:phospholipid translocation"/>
    <property type="evidence" value="ECO:0007669"/>
    <property type="project" value="TreeGrafter"/>
</dbReference>
<keyword evidence="1" id="KW-0472">Membrane</keyword>
<evidence type="ECO:0000256" key="1">
    <source>
        <dbReference type="SAM" id="Phobius"/>
    </source>
</evidence>
<dbReference type="SUPFAM" id="SSF81665">
    <property type="entry name" value="Calcium ATPase, transmembrane domain M"/>
    <property type="match status" value="1"/>
</dbReference>
<reference evidence="3" key="1">
    <citation type="submission" date="2025-08" db="UniProtKB">
        <authorList>
            <consortium name="Ensembl"/>
        </authorList>
    </citation>
    <scope>IDENTIFICATION</scope>
</reference>
<protein>
    <recommendedName>
        <fullName evidence="2">P-type ATPase N-terminal domain-containing protein</fullName>
    </recommendedName>
</protein>
<keyword evidence="1" id="KW-0812">Transmembrane</keyword>
<name>A0A8C3XRJ2_CHESE</name>
<dbReference type="Ensembl" id="ENSCSRT00000019700.1">
    <property type="protein sequence ID" value="ENSCSRP00000018840.1"/>
    <property type="gene ID" value="ENSCSRG00000014384.1"/>
</dbReference>
<feature type="transmembrane region" description="Helical" evidence="1">
    <location>
        <begin position="50"/>
        <end position="67"/>
    </location>
</feature>
<dbReference type="AlphaFoldDB" id="A0A8C3XRJ2"/>
<reference evidence="3" key="2">
    <citation type="submission" date="2025-09" db="UniProtKB">
        <authorList>
            <consortium name="Ensembl"/>
        </authorList>
    </citation>
    <scope>IDENTIFICATION</scope>
</reference>
<dbReference type="InterPro" id="IPR023298">
    <property type="entry name" value="ATPase_P-typ_TM_dom_sf"/>
</dbReference>
<organism evidence="3 4">
    <name type="scientific">Chelydra serpentina</name>
    <name type="common">Snapping turtle</name>
    <name type="synonym">Testudo serpentina</name>
    <dbReference type="NCBI Taxonomy" id="8475"/>
    <lineage>
        <taxon>Eukaryota</taxon>
        <taxon>Metazoa</taxon>
        <taxon>Chordata</taxon>
        <taxon>Craniata</taxon>
        <taxon>Vertebrata</taxon>
        <taxon>Euteleostomi</taxon>
        <taxon>Archelosauria</taxon>
        <taxon>Testudinata</taxon>
        <taxon>Testudines</taxon>
        <taxon>Cryptodira</taxon>
        <taxon>Durocryptodira</taxon>
        <taxon>Americhelydia</taxon>
        <taxon>Chelydroidea</taxon>
        <taxon>Chelydridae</taxon>
        <taxon>Chelydra</taxon>
    </lineage>
</organism>
<dbReference type="GO" id="GO:0005886">
    <property type="term" value="C:plasma membrane"/>
    <property type="evidence" value="ECO:0007669"/>
    <property type="project" value="TreeGrafter"/>
</dbReference>
<keyword evidence="4" id="KW-1185">Reference proteome</keyword>
<evidence type="ECO:0000259" key="2">
    <source>
        <dbReference type="Pfam" id="PF16209"/>
    </source>
</evidence>
<dbReference type="Pfam" id="PF16209">
    <property type="entry name" value="PhoLip_ATPase_N"/>
    <property type="match status" value="1"/>
</dbReference>
<accession>A0A8C3XRJ2</accession>
<keyword evidence="1" id="KW-1133">Transmembrane helix</keyword>
<proteinExistence type="predicted"/>
<dbReference type="InterPro" id="IPR032631">
    <property type="entry name" value="P-type_ATPase_N"/>
</dbReference>
<evidence type="ECO:0000313" key="4">
    <source>
        <dbReference type="Proteomes" id="UP000694403"/>
    </source>
</evidence>
<evidence type="ECO:0000313" key="3">
    <source>
        <dbReference type="Ensembl" id="ENSCSRP00000018840.1"/>
    </source>
</evidence>